<gene>
    <name evidence="1" type="ORF">KDAU_13590</name>
</gene>
<dbReference type="InterPro" id="IPR019734">
    <property type="entry name" value="TPR_rpt"/>
</dbReference>
<protein>
    <submittedName>
        <fullName evidence="1">Uncharacterized protein</fullName>
    </submittedName>
</protein>
<dbReference type="Proteomes" id="UP000287224">
    <property type="component" value="Unassembled WGS sequence"/>
</dbReference>
<proteinExistence type="predicted"/>
<dbReference type="EMBL" id="BIFQ01000001">
    <property type="protein sequence ID" value="GCE04030.1"/>
    <property type="molecule type" value="Genomic_DNA"/>
</dbReference>
<evidence type="ECO:0000313" key="2">
    <source>
        <dbReference type="Proteomes" id="UP000287224"/>
    </source>
</evidence>
<comment type="caution">
    <text evidence="1">The sequence shown here is derived from an EMBL/GenBank/DDBJ whole genome shotgun (WGS) entry which is preliminary data.</text>
</comment>
<dbReference type="Pfam" id="PF14559">
    <property type="entry name" value="TPR_19"/>
    <property type="match status" value="1"/>
</dbReference>
<reference evidence="2" key="1">
    <citation type="submission" date="2018-12" db="EMBL/GenBank/DDBJ databases">
        <title>Tengunoibacter tsumagoiensis gen. nov., sp. nov., Dictyobacter kobayashii sp. nov., D. alpinus sp. nov., and D. joshuensis sp. nov. and description of Dictyobacteraceae fam. nov. within the order Ktedonobacterales isolated from Tengu-no-mugimeshi.</title>
        <authorList>
            <person name="Wang C.M."/>
            <person name="Zheng Y."/>
            <person name="Sakai Y."/>
            <person name="Toyoda A."/>
            <person name="Minakuchi Y."/>
            <person name="Abe K."/>
            <person name="Yokota A."/>
            <person name="Yabe S."/>
        </authorList>
    </citation>
    <scope>NUCLEOTIDE SEQUENCE [LARGE SCALE GENOMIC DNA]</scope>
    <source>
        <strain evidence="2">S-27</strain>
    </source>
</reference>
<evidence type="ECO:0000313" key="1">
    <source>
        <dbReference type="EMBL" id="GCE04030.1"/>
    </source>
</evidence>
<accession>A0A401ZAX4</accession>
<keyword evidence="2" id="KW-1185">Reference proteome</keyword>
<name>A0A401ZAX4_9CHLR</name>
<organism evidence="1 2">
    <name type="scientific">Dictyobacter aurantiacus</name>
    <dbReference type="NCBI Taxonomy" id="1936993"/>
    <lineage>
        <taxon>Bacteria</taxon>
        <taxon>Bacillati</taxon>
        <taxon>Chloroflexota</taxon>
        <taxon>Ktedonobacteria</taxon>
        <taxon>Ktedonobacterales</taxon>
        <taxon>Dictyobacteraceae</taxon>
        <taxon>Dictyobacter</taxon>
    </lineage>
</organism>
<dbReference type="RefSeq" id="WP_126595226.1">
    <property type="nucleotide sequence ID" value="NZ_BIFQ01000001.1"/>
</dbReference>
<sequence length="378" mass="43634">MTQNADNRMLLYRARLQVEEGRYDAALDVLKSMQLDNEKQQQEVAYLLGWCYIQRQQWEEALNTLSPLLVGMDERLAVETPQERERHAMALLRLGMAAVNLSTYEDASLHFTRCLKVLHDRRVHLPVVRIHARYYLAMTCLMRGLYTPALEHYEEAIRLCNHYGNETALPDIYYGLCDVYRAMNKLVDSYNAGQEALRLYMARDDQQMAARMHNMLGHVCMQMGNYRESSDHYTESLAMATSYQGPTLAMLNCAALAEVRLAEKRLTEARRYCQLALTTMEQTDDVHMQGRVYHVIAKVTYAAALHEDGTRRRQLLEETLSWYEKAKTCLAATQAYADEAEIYGGWAQVLEELGRDAEAIECWRAGYTVLHQFREDGK</sequence>
<dbReference type="OrthoDB" id="142183at2"/>
<dbReference type="Gene3D" id="1.25.40.10">
    <property type="entry name" value="Tetratricopeptide repeat domain"/>
    <property type="match status" value="3"/>
</dbReference>
<dbReference type="AlphaFoldDB" id="A0A401ZAX4"/>
<dbReference type="InterPro" id="IPR011990">
    <property type="entry name" value="TPR-like_helical_dom_sf"/>
</dbReference>
<dbReference type="Pfam" id="PF13181">
    <property type="entry name" value="TPR_8"/>
    <property type="match status" value="1"/>
</dbReference>
<dbReference type="PANTHER" id="PTHR10098">
    <property type="entry name" value="RAPSYN-RELATED"/>
    <property type="match status" value="1"/>
</dbReference>
<dbReference type="SUPFAM" id="SSF48452">
    <property type="entry name" value="TPR-like"/>
    <property type="match status" value="2"/>
</dbReference>
<dbReference type="SMART" id="SM00028">
    <property type="entry name" value="TPR"/>
    <property type="match status" value="5"/>
</dbReference>